<dbReference type="InterPro" id="IPR014557">
    <property type="entry name" value="UCP029548_STAS-type"/>
</dbReference>
<evidence type="ECO:0000313" key="2">
    <source>
        <dbReference type="EMBL" id="GAA4649239.1"/>
    </source>
</evidence>
<dbReference type="Proteomes" id="UP001500604">
    <property type="component" value="Unassembled WGS sequence"/>
</dbReference>
<dbReference type="Gene3D" id="3.30.750.24">
    <property type="entry name" value="STAS domain"/>
    <property type="match status" value="1"/>
</dbReference>
<dbReference type="CDD" id="cd07043">
    <property type="entry name" value="STAS_anti-anti-sigma_factors"/>
    <property type="match status" value="1"/>
</dbReference>
<dbReference type="SUPFAM" id="SSF52091">
    <property type="entry name" value="SpoIIaa-like"/>
    <property type="match status" value="1"/>
</dbReference>
<dbReference type="InterPro" id="IPR036513">
    <property type="entry name" value="STAS_dom_sf"/>
</dbReference>
<gene>
    <name evidence="2" type="ORF">GCM10023116_15130</name>
</gene>
<dbReference type="InterPro" id="IPR002645">
    <property type="entry name" value="STAS_dom"/>
</dbReference>
<organism evidence="2 3">
    <name type="scientific">Kistimonas scapharcae</name>
    <dbReference type="NCBI Taxonomy" id="1036133"/>
    <lineage>
        <taxon>Bacteria</taxon>
        <taxon>Pseudomonadati</taxon>
        <taxon>Pseudomonadota</taxon>
        <taxon>Gammaproteobacteria</taxon>
        <taxon>Oceanospirillales</taxon>
        <taxon>Endozoicomonadaceae</taxon>
        <taxon>Kistimonas</taxon>
    </lineage>
</organism>
<name>A0ABP8UZR7_9GAMM</name>
<sequence>MSAGKIQFAESAGTYILKFVGDVRMTLCTTLDKALEHVLAQEGFKSILVDLTETEGIDSTSLGLLAKLSIQARKRFGMIPTIISSNEDINRILLSMGFDKVFLIVKEGQEGTQLLRDLPSVECSEQAAREKVLAAHRELMNLNDENRVVFQDLVRSLESEGG</sequence>
<comment type="caution">
    <text evidence="2">The sequence shown here is derived from an EMBL/GenBank/DDBJ whole genome shotgun (WGS) entry which is preliminary data.</text>
</comment>
<protein>
    <submittedName>
        <fullName evidence="2">STAS domain-containing protein</fullName>
    </submittedName>
</protein>
<reference evidence="3" key="1">
    <citation type="journal article" date="2019" name="Int. J. Syst. Evol. Microbiol.">
        <title>The Global Catalogue of Microorganisms (GCM) 10K type strain sequencing project: providing services to taxonomists for standard genome sequencing and annotation.</title>
        <authorList>
            <consortium name="The Broad Institute Genomics Platform"/>
            <consortium name="The Broad Institute Genome Sequencing Center for Infectious Disease"/>
            <person name="Wu L."/>
            <person name="Ma J."/>
        </authorList>
    </citation>
    <scope>NUCLEOTIDE SEQUENCE [LARGE SCALE GENOMIC DNA]</scope>
    <source>
        <strain evidence="3">JCM 17805</strain>
    </source>
</reference>
<dbReference type="PANTHER" id="PTHR33495:SF2">
    <property type="entry name" value="ANTI-SIGMA FACTOR ANTAGONIST TM_1081-RELATED"/>
    <property type="match status" value="1"/>
</dbReference>
<evidence type="ECO:0000313" key="3">
    <source>
        <dbReference type="Proteomes" id="UP001500604"/>
    </source>
</evidence>
<keyword evidence="3" id="KW-1185">Reference proteome</keyword>
<dbReference type="RefSeq" id="WP_345195020.1">
    <property type="nucleotide sequence ID" value="NZ_BAABFL010000126.1"/>
</dbReference>
<evidence type="ECO:0000259" key="1">
    <source>
        <dbReference type="PROSITE" id="PS50801"/>
    </source>
</evidence>
<dbReference type="Pfam" id="PF01740">
    <property type="entry name" value="STAS"/>
    <property type="match status" value="1"/>
</dbReference>
<proteinExistence type="predicted"/>
<dbReference type="EMBL" id="BAABFL010000126">
    <property type="protein sequence ID" value="GAA4649239.1"/>
    <property type="molecule type" value="Genomic_DNA"/>
</dbReference>
<dbReference type="PROSITE" id="PS50801">
    <property type="entry name" value="STAS"/>
    <property type="match status" value="1"/>
</dbReference>
<dbReference type="PIRSF" id="PIRSF029548">
    <property type="entry name" value="UCP029548"/>
    <property type="match status" value="1"/>
</dbReference>
<dbReference type="PANTHER" id="PTHR33495">
    <property type="entry name" value="ANTI-SIGMA FACTOR ANTAGONIST TM_1081-RELATED-RELATED"/>
    <property type="match status" value="1"/>
</dbReference>
<feature type="domain" description="STAS" evidence="1">
    <location>
        <begin position="4"/>
        <end position="103"/>
    </location>
</feature>
<accession>A0ABP8UZR7</accession>